<name>A0A9X4BKY6_9GAMM</name>
<keyword evidence="1" id="KW-0472">Membrane</keyword>
<feature type="transmembrane region" description="Helical" evidence="1">
    <location>
        <begin position="62"/>
        <end position="84"/>
    </location>
</feature>
<sequence length="517" mass="56987">MAALQRFLAILLADLRERTRSARFWVILVGMILAISQCFPPVDAHYLIVALQGGERGYYSSAWVGMVVAMLFNTLFSLGGFYLVRGTLVRDIDTRVWQLLVATPMTRGGYLLAKWASHMVIFGIIVAVGLGVALVAQWIRAEDRSIDVLELVKPVLLLNLPGLAITSMLAIWFDLLPWLRRTAGNVLFFIVWIAITSVSVAQLDNPDSRVVRDGWVSDPNGMIMVGRDFHRVREQQTGAPQAFGYTVGHAGIKKAPVRFEWKSWPVRAMDVFGRGLWLLFALAGVLAAAPWLDWAAARGAGSAKARSLAGARLRWLDRLLDRFARGRVGILAVAELKSALRRRRVWWWLAALVAFGLQAFGNGMAMQTGMLLAWVLPLDILARSVLQEKEYGTGGLVFAAPDILRRLLAARFAVGFALLLVLTLPGVLRLLATAPIAALAAIAVSASIVSWGLCLGALCRHARPFELVLIVAAYLGLQGVPLFDLEIRPQLTMFWHALALLPAWLALAWAWPRLARH</sequence>
<dbReference type="EMBL" id="JAOVZO020000023">
    <property type="protein sequence ID" value="MDC8016198.1"/>
    <property type="molecule type" value="Genomic_DNA"/>
</dbReference>
<organism evidence="2 3">
    <name type="scientific">Tahibacter soli</name>
    <dbReference type="NCBI Taxonomy" id="2983605"/>
    <lineage>
        <taxon>Bacteria</taxon>
        <taxon>Pseudomonadati</taxon>
        <taxon>Pseudomonadota</taxon>
        <taxon>Gammaproteobacteria</taxon>
        <taxon>Lysobacterales</taxon>
        <taxon>Rhodanobacteraceae</taxon>
        <taxon>Tahibacter</taxon>
    </lineage>
</organism>
<feature type="transmembrane region" description="Helical" evidence="1">
    <location>
        <begin position="465"/>
        <end position="481"/>
    </location>
</feature>
<feature type="transmembrane region" description="Helical" evidence="1">
    <location>
        <begin position="434"/>
        <end position="458"/>
    </location>
</feature>
<dbReference type="AlphaFoldDB" id="A0A9X4BKY6"/>
<feature type="transmembrane region" description="Helical" evidence="1">
    <location>
        <begin position="493"/>
        <end position="511"/>
    </location>
</feature>
<dbReference type="Proteomes" id="UP001139971">
    <property type="component" value="Unassembled WGS sequence"/>
</dbReference>
<dbReference type="RefSeq" id="WP_263542518.1">
    <property type="nucleotide sequence ID" value="NZ_JAOVZO020000023.1"/>
</dbReference>
<proteinExistence type="predicted"/>
<feature type="transmembrane region" description="Helical" evidence="1">
    <location>
        <begin position="119"/>
        <end position="139"/>
    </location>
</feature>
<feature type="transmembrane region" description="Helical" evidence="1">
    <location>
        <begin position="408"/>
        <end position="428"/>
    </location>
</feature>
<gene>
    <name evidence="2" type="ORF">OD750_027030</name>
</gene>
<keyword evidence="1" id="KW-0812">Transmembrane</keyword>
<protein>
    <submittedName>
        <fullName evidence="2">Uncharacterized protein</fullName>
    </submittedName>
</protein>
<reference evidence="2" key="1">
    <citation type="submission" date="2023-02" db="EMBL/GenBank/DDBJ databases">
        <title>Tahibacter soli sp. nov. isolated from soil.</title>
        <authorList>
            <person name="Baek J.H."/>
            <person name="Lee J.K."/>
            <person name="Choi D.G."/>
            <person name="Jeon C.O."/>
        </authorList>
    </citation>
    <scope>NUCLEOTIDE SEQUENCE</scope>
    <source>
        <strain evidence="2">BL</strain>
    </source>
</reference>
<keyword evidence="1" id="KW-1133">Transmembrane helix</keyword>
<evidence type="ECO:0000313" key="2">
    <source>
        <dbReference type="EMBL" id="MDC8016198.1"/>
    </source>
</evidence>
<evidence type="ECO:0000256" key="1">
    <source>
        <dbReference type="SAM" id="Phobius"/>
    </source>
</evidence>
<feature type="transmembrane region" description="Helical" evidence="1">
    <location>
        <begin position="151"/>
        <end position="173"/>
    </location>
</feature>
<keyword evidence="3" id="KW-1185">Reference proteome</keyword>
<feature type="transmembrane region" description="Helical" evidence="1">
    <location>
        <begin position="21"/>
        <end position="42"/>
    </location>
</feature>
<feature type="transmembrane region" description="Helical" evidence="1">
    <location>
        <begin position="271"/>
        <end position="292"/>
    </location>
</feature>
<evidence type="ECO:0000313" key="3">
    <source>
        <dbReference type="Proteomes" id="UP001139971"/>
    </source>
</evidence>
<comment type="caution">
    <text evidence="2">The sequence shown here is derived from an EMBL/GenBank/DDBJ whole genome shotgun (WGS) entry which is preliminary data.</text>
</comment>
<accession>A0A9X4BKY6</accession>
<feature type="transmembrane region" description="Helical" evidence="1">
    <location>
        <begin position="185"/>
        <end position="203"/>
    </location>
</feature>
<feature type="transmembrane region" description="Helical" evidence="1">
    <location>
        <begin position="345"/>
        <end position="365"/>
    </location>
</feature>